<keyword evidence="3" id="KW-0812">Transmembrane</keyword>
<sequence length="175" mass="17722">MSLALPAGSRRRAFVRFWGLALLGSAVLAASAQVVLPAWPVPATLQSLAVLLLGALGGARLGTAAVALYLLEGALGLPVFAGGNAGPAALAGPTGGYLLGFLPAVWLAGRAGRGPLWRQGAVLLAAHLLLFVPGVAWLSGFVGWERAFAAGFLVFLPATLVKTALALAVLRAVRP</sequence>
<feature type="transmembrane region" description="Helical" evidence="3">
    <location>
        <begin position="121"/>
        <end position="142"/>
    </location>
</feature>
<comment type="subcellular location">
    <subcellularLocation>
        <location evidence="2">Cell membrane</location>
        <topology evidence="2">Multi-pass membrane protein</topology>
    </subcellularLocation>
</comment>
<name>A0ABP3QD24_9PROT</name>
<keyword evidence="5" id="KW-1185">Reference proteome</keyword>
<evidence type="ECO:0000313" key="5">
    <source>
        <dbReference type="Proteomes" id="UP001501588"/>
    </source>
</evidence>
<feature type="transmembrane region" description="Helical" evidence="3">
    <location>
        <begin position="148"/>
        <end position="170"/>
    </location>
</feature>
<comment type="similarity">
    <text evidence="1 2">Belongs to the BioY family.</text>
</comment>
<protein>
    <recommendedName>
        <fullName evidence="2">Biotin transporter</fullName>
    </recommendedName>
</protein>
<dbReference type="RefSeq" id="WP_343895648.1">
    <property type="nucleotide sequence ID" value="NZ_BAAAFZ010000032.1"/>
</dbReference>
<dbReference type="PANTHER" id="PTHR34295:SF1">
    <property type="entry name" value="BIOTIN TRANSPORTER BIOY"/>
    <property type="match status" value="1"/>
</dbReference>
<keyword evidence="2" id="KW-1003">Cell membrane</keyword>
<comment type="caution">
    <text evidence="4">The sequence shown here is derived from an EMBL/GenBank/DDBJ whole genome shotgun (WGS) entry which is preliminary data.</text>
</comment>
<dbReference type="EMBL" id="BAAAFZ010000032">
    <property type="protein sequence ID" value="GAA0585701.1"/>
    <property type="molecule type" value="Genomic_DNA"/>
</dbReference>
<dbReference type="PANTHER" id="PTHR34295">
    <property type="entry name" value="BIOTIN TRANSPORTER BIOY"/>
    <property type="match status" value="1"/>
</dbReference>
<feature type="transmembrane region" description="Helical" evidence="3">
    <location>
        <begin position="89"/>
        <end position="109"/>
    </location>
</feature>
<keyword evidence="3" id="KW-1133">Transmembrane helix</keyword>
<accession>A0ABP3QD24</accession>
<proteinExistence type="inferred from homology"/>
<evidence type="ECO:0000256" key="3">
    <source>
        <dbReference type="SAM" id="Phobius"/>
    </source>
</evidence>
<dbReference type="InterPro" id="IPR003784">
    <property type="entry name" value="BioY"/>
</dbReference>
<gene>
    <name evidence="4" type="ORF">GCM10009416_25100</name>
</gene>
<evidence type="ECO:0000256" key="1">
    <source>
        <dbReference type="ARBA" id="ARBA00010692"/>
    </source>
</evidence>
<dbReference type="PIRSF" id="PIRSF016661">
    <property type="entry name" value="BioY"/>
    <property type="match status" value="1"/>
</dbReference>
<reference evidence="5" key="1">
    <citation type="journal article" date="2019" name="Int. J. Syst. Evol. Microbiol.">
        <title>The Global Catalogue of Microorganisms (GCM) 10K type strain sequencing project: providing services to taxonomists for standard genome sequencing and annotation.</title>
        <authorList>
            <consortium name="The Broad Institute Genomics Platform"/>
            <consortium name="The Broad Institute Genome Sequencing Center for Infectious Disease"/>
            <person name="Wu L."/>
            <person name="Ma J."/>
        </authorList>
    </citation>
    <scope>NUCLEOTIDE SEQUENCE [LARGE SCALE GENOMIC DNA]</scope>
    <source>
        <strain evidence="5">JCM 9933</strain>
    </source>
</reference>
<dbReference type="Pfam" id="PF02632">
    <property type="entry name" value="BioY"/>
    <property type="match status" value="1"/>
</dbReference>
<dbReference type="Proteomes" id="UP001501588">
    <property type="component" value="Unassembled WGS sequence"/>
</dbReference>
<keyword evidence="2" id="KW-0813">Transport</keyword>
<keyword evidence="2 3" id="KW-0472">Membrane</keyword>
<organism evidence="4 5">
    <name type="scientific">Craurococcus roseus</name>
    <dbReference type="NCBI Taxonomy" id="77585"/>
    <lineage>
        <taxon>Bacteria</taxon>
        <taxon>Pseudomonadati</taxon>
        <taxon>Pseudomonadota</taxon>
        <taxon>Alphaproteobacteria</taxon>
        <taxon>Acetobacterales</taxon>
        <taxon>Acetobacteraceae</taxon>
        <taxon>Craurococcus</taxon>
    </lineage>
</organism>
<evidence type="ECO:0000256" key="2">
    <source>
        <dbReference type="PIRNR" id="PIRNR016661"/>
    </source>
</evidence>
<evidence type="ECO:0000313" key="4">
    <source>
        <dbReference type="EMBL" id="GAA0585701.1"/>
    </source>
</evidence>
<dbReference type="Gene3D" id="1.10.1760.20">
    <property type="match status" value="1"/>
</dbReference>